<keyword evidence="1" id="KW-0472">Membrane</keyword>
<name>A0A5C7H447_9ROSI</name>
<keyword evidence="3" id="KW-1185">Reference proteome</keyword>
<evidence type="ECO:0000313" key="2">
    <source>
        <dbReference type="EMBL" id="TXG51489.1"/>
    </source>
</evidence>
<reference evidence="3" key="1">
    <citation type="journal article" date="2019" name="Gigascience">
        <title>De novo genome assembly of the endangered Acer yangbiense, a plant species with extremely small populations endemic to Yunnan Province, China.</title>
        <authorList>
            <person name="Yang J."/>
            <person name="Wariss H.M."/>
            <person name="Tao L."/>
            <person name="Zhang R."/>
            <person name="Yun Q."/>
            <person name="Hollingsworth P."/>
            <person name="Dao Z."/>
            <person name="Luo G."/>
            <person name="Guo H."/>
            <person name="Ma Y."/>
            <person name="Sun W."/>
        </authorList>
    </citation>
    <scope>NUCLEOTIDE SEQUENCE [LARGE SCALE GENOMIC DNA]</scope>
    <source>
        <strain evidence="3">cv. Malutang</strain>
    </source>
</reference>
<dbReference type="NCBIfam" id="TIGR01571">
    <property type="entry name" value="A_thal_Cys_rich"/>
    <property type="match status" value="1"/>
</dbReference>
<dbReference type="Proteomes" id="UP000323000">
    <property type="component" value="Chromosome 11"/>
</dbReference>
<keyword evidence="1" id="KW-1133">Transmembrane helix</keyword>
<organism evidence="2 3">
    <name type="scientific">Acer yangbiense</name>
    <dbReference type="NCBI Taxonomy" id="1000413"/>
    <lineage>
        <taxon>Eukaryota</taxon>
        <taxon>Viridiplantae</taxon>
        <taxon>Streptophyta</taxon>
        <taxon>Embryophyta</taxon>
        <taxon>Tracheophyta</taxon>
        <taxon>Spermatophyta</taxon>
        <taxon>Magnoliopsida</taxon>
        <taxon>eudicotyledons</taxon>
        <taxon>Gunneridae</taxon>
        <taxon>Pentapetalae</taxon>
        <taxon>rosids</taxon>
        <taxon>malvids</taxon>
        <taxon>Sapindales</taxon>
        <taxon>Sapindaceae</taxon>
        <taxon>Hippocastanoideae</taxon>
        <taxon>Acereae</taxon>
        <taxon>Acer</taxon>
    </lineage>
</organism>
<gene>
    <name evidence="2" type="ORF">EZV62_024013</name>
</gene>
<dbReference type="InterPro" id="IPR006461">
    <property type="entry name" value="PLAC_motif_containing"/>
</dbReference>
<dbReference type="AlphaFoldDB" id="A0A5C7H447"/>
<dbReference type="Pfam" id="PF04749">
    <property type="entry name" value="PLAC8"/>
    <property type="match status" value="1"/>
</dbReference>
<dbReference type="PANTHER" id="PTHR15907">
    <property type="entry name" value="DUF614 FAMILY PROTEIN-RELATED"/>
    <property type="match status" value="1"/>
</dbReference>
<proteinExistence type="predicted"/>
<dbReference type="EMBL" id="VAHF01000011">
    <property type="protein sequence ID" value="TXG51489.1"/>
    <property type="molecule type" value="Genomic_DNA"/>
</dbReference>
<accession>A0A5C7H447</accession>
<keyword evidence="1" id="KW-0812">Transmembrane</keyword>
<evidence type="ECO:0000313" key="3">
    <source>
        <dbReference type="Proteomes" id="UP000323000"/>
    </source>
</evidence>
<sequence length="181" mass="20500">MQQNNQMFQPQAMPEHAVPFPPSAPINQMHEIVPINPVDGFSVRRPVPQPMPVPLKTGWSSELFDCMDDPMNTLITAFFPCVTFGQVAEIIDEGHTSCGTSGMLFGAIWFFIALPFILSCTYMTKLHSKFGLPESPSPDWVTHFFCEWCALCQEYRELQSRGLDPSIGMLLKKNSFMYHFS</sequence>
<dbReference type="OrthoDB" id="1045822at2759"/>
<comment type="caution">
    <text evidence="2">The sequence shown here is derived from an EMBL/GenBank/DDBJ whole genome shotgun (WGS) entry which is preliminary data.</text>
</comment>
<evidence type="ECO:0000256" key="1">
    <source>
        <dbReference type="SAM" id="Phobius"/>
    </source>
</evidence>
<feature type="transmembrane region" description="Helical" evidence="1">
    <location>
        <begin position="103"/>
        <end position="123"/>
    </location>
</feature>
<protein>
    <submittedName>
        <fullName evidence="2">Uncharacterized protein</fullName>
    </submittedName>
</protein>